<gene>
    <name evidence="1" type="ORF">F6I03_05215</name>
</gene>
<dbReference type="EMBL" id="VYWO01000002">
    <property type="protein sequence ID" value="KAA9301270.1"/>
    <property type="molecule type" value="Genomic_DNA"/>
</dbReference>
<evidence type="ECO:0000313" key="1">
    <source>
        <dbReference type="EMBL" id="KAA9301270.1"/>
    </source>
</evidence>
<reference evidence="1 2" key="1">
    <citation type="submission" date="2019-09" db="EMBL/GenBank/DDBJ databases">
        <title>Draft genome sequence assemblies of isolates from the urinary tract.</title>
        <authorList>
            <person name="Mores C.R."/>
            <person name="Putonti C."/>
            <person name="Wolfe A.J."/>
        </authorList>
    </citation>
    <scope>NUCLEOTIDE SEQUENCE [LARGE SCALE GENOMIC DNA]</scope>
    <source>
        <strain evidence="1 2">UMB623</strain>
    </source>
</reference>
<protein>
    <submittedName>
        <fullName evidence="1">Uncharacterized protein</fullName>
    </submittedName>
</protein>
<name>A0A5N1GRF1_9LACT</name>
<dbReference type="OrthoDB" id="7059770at2"/>
<dbReference type="RefSeq" id="WP_141737871.1">
    <property type="nucleotide sequence ID" value="NZ_VYWO01000002.1"/>
</dbReference>
<dbReference type="AlphaFoldDB" id="A0A5N1GRF1"/>
<dbReference type="Proteomes" id="UP000327148">
    <property type="component" value="Unassembled WGS sequence"/>
</dbReference>
<accession>A0A5N1GRF1</accession>
<evidence type="ECO:0000313" key="2">
    <source>
        <dbReference type="Proteomes" id="UP000327148"/>
    </source>
</evidence>
<sequence>MCHQSVGLVAREIESRGIRTVLVGHFPHIAERIRPPRMYIVDAPLGETFSSAYDYHMHEVIAHEALEFARTGGGELIYYPPYVWKDHTGLVLPDQVEDPQPIIIKNPRAL</sequence>
<organism evidence="1 2">
    <name type="scientific">Aerococcus sanguinicola</name>
    <dbReference type="NCBI Taxonomy" id="119206"/>
    <lineage>
        <taxon>Bacteria</taxon>
        <taxon>Bacillati</taxon>
        <taxon>Bacillota</taxon>
        <taxon>Bacilli</taxon>
        <taxon>Lactobacillales</taxon>
        <taxon>Aerococcaceae</taxon>
        <taxon>Aerococcus</taxon>
    </lineage>
</organism>
<proteinExistence type="predicted"/>
<comment type="caution">
    <text evidence="1">The sequence shown here is derived from an EMBL/GenBank/DDBJ whole genome shotgun (WGS) entry which is preliminary data.</text>
</comment>